<keyword evidence="4" id="KW-0342">GTP-binding</keyword>
<dbReference type="InterPro" id="IPR022812">
    <property type="entry name" value="Dynamin"/>
</dbReference>
<proteinExistence type="predicted"/>
<evidence type="ECO:0000256" key="3">
    <source>
        <dbReference type="ARBA" id="ARBA00022801"/>
    </source>
</evidence>
<dbReference type="GO" id="GO:0003924">
    <property type="term" value="F:GTPase activity"/>
    <property type="evidence" value="ECO:0007669"/>
    <property type="project" value="InterPro"/>
</dbReference>
<keyword evidence="9" id="KW-1185">Reference proteome</keyword>
<dbReference type="Gene3D" id="3.40.50.300">
    <property type="entry name" value="P-loop containing nucleotide triphosphate hydrolases"/>
    <property type="match status" value="1"/>
</dbReference>
<dbReference type="InterPro" id="IPR027094">
    <property type="entry name" value="Mitofusin_fam"/>
</dbReference>
<keyword evidence="3" id="KW-0378">Hydrolase</keyword>
<dbReference type="PANTHER" id="PTHR10465:SF0">
    <property type="entry name" value="SARCALUMENIN"/>
    <property type="match status" value="1"/>
</dbReference>
<feature type="compositionally biased region" description="Pro residues" evidence="6">
    <location>
        <begin position="633"/>
        <end position="646"/>
    </location>
</feature>
<dbReference type="InterPro" id="IPR045063">
    <property type="entry name" value="Dynamin_N"/>
</dbReference>
<dbReference type="GO" id="GO:0005525">
    <property type="term" value="F:GTP binding"/>
    <property type="evidence" value="ECO:0007669"/>
    <property type="project" value="UniProtKB-KW"/>
</dbReference>
<dbReference type="InterPro" id="IPR027417">
    <property type="entry name" value="P-loop_NTPase"/>
</dbReference>
<dbReference type="AlphaFoldDB" id="A0A1G6LQC1"/>
<feature type="compositionally biased region" description="Basic residues" evidence="6">
    <location>
        <begin position="620"/>
        <end position="630"/>
    </location>
</feature>
<gene>
    <name evidence="8" type="ORF">SAMN05216505_102202</name>
</gene>
<protein>
    <submittedName>
        <fullName evidence="8">Dynamin family protein</fullName>
    </submittedName>
</protein>
<dbReference type="SMART" id="SM00382">
    <property type="entry name" value="AAA"/>
    <property type="match status" value="1"/>
</dbReference>
<evidence type="ECO:0000256" key="1">
    <source>
        <dbReference type="ARBA" id="ARBA00004370"/>
    </source>
</evidence>
<feature type="region of interest" description="Disordered" evidence="6">
    <location>
        <begin position="279"/>
        <end position="303"/>
    </location>
</feature>
<dbReference type="SUPFAM" id="SSF52540">
    <property type="entry name" value="P-loop containing nucleoside triphosphate hydrolases"/>
    <property type="match status" value="1"/>
</dbReference>
<evidence type="ECO:0000256" key="2">
    <source>
        <dbReference type="ARBA" id="ARBA00022741"/>
    </source>
</evidence>
<dbReference type="EMBL" id="FMZK01000002">
    <property type="protein sequence ID" value="SDC44935.1"/>
    <property type="molecule type" value="Genomic_DNA"/>
</dbReference>
<evidence type="ECO:0000313" key="9">
    <source>
        <dbReference type="Proteomes" id="UP000182100"/>
    </source>
</evidence>
<evidence type="ECO:0000259" key="7">
    <source>
        <dbReference type="SMART" id="SM00382"/>
    </source>
</evidence>
<evidence type="ECO:0000256" key="5">
    <source>
        <dbReference type="ARBA" id="ARBA00023136"/>
    </source>
</evidence>
<comment type="subcellular location">
    <subcellularLocation>
        <location evidence="1">Membrane</location>
    </subcellularLocation>
</comment>
<evidence type="ECO:0000256" key="6">
    <source>
        <dbReference type="SAM" id="MobiDB-lite"/>
    </source>
</evidence>
<dbReference type="Proteomes" id="UP000182100">
    <property type="component" value="Unassembled WGS sequence"/>
</dbReference>
<feature type="region of interest" description="Disordered" evidence="6">
    <location>
        <begin position="610"/>
        <end position="646"/>
    </location>
</feature>
<evidence type="ECO:0000313" key="8">
    <source>
        <dbReference type="EMBL" id="SDC44935.1"/>
    </source>
</evidence>
<keyword evidence="2" id="KW-0547">Nucleotide-binding</keyword>
<accession>A0A1G6LQC1</accession>
<sequence>MTKQPVGSGPGDSWDAAVAGHLRGIHDLLDELRLPPGRGEALRLRLRSVEARAADPELRVAVFGEASSGKSTLLNAFMGRRLLPSSARVTTHTTTVLRYRGGAEGVTVRTGDDGVLTWPSREFSRWAGCRRGSGQDALELALERVLTTELARQVRDLEVLSPVPLLGGDTVLLDTPGFSVTDPGHRELAEAAVRQADLALVVVPAVAAMSMTLMDFLGGPLLDHHDRCAFVLTKMDLLDDDERSEVVGIVEDRLRELGIDDPVLLPCAPGEALKALTARRAEPDGPRAGRTAPGVDRPGPAGHLAGFRSVEARIAWLATERRKSAMVATVLGLLAQLLVAVEDSAQAQRAALLRAERGLAALSLPDFPAFLDAWAQRTLDRAGQQLSRAASAGIPETSRAKLDADVAAAVAGDKIGNVSEAAENVSRIVRLHLRADAERAVRTAADHTGELLASAAGQLAHDFAAEYSAPAGLAGETWTAPVAPRVAAGGLADPDLSGVDRTLTGIGEQLTTSGRLRTGGGAMAGALAGSLIAPGLGTVIGGALGALLGKGSHEALRTRFLERVRPLVTAAYEEIDTLTGASMLRLRVGVAESIAELRARYEDQWGAERRWRSGADRRSRPARRLCRRRTGPPAVPPARPRSWPGP</sequence>
<name>A0A1G6LQC1_9ACTN</name>
<reference evidence="9" key="1">
    <citation type="submission" date="2016-10" db="EMBL/GenBank/DDBJ databases">
        <authorList>
            <person name="Varghese N."/>
            <person name="Submissions S."/>
        </authorList>
    </citation>
    <scope>NUCLEOTIDE SEQUENCE [LARGE SCALE GENOMIC DNA]</scope>
    <source>
        <strain evidence="9">CGMCC 4.3504</strain>
    </source>
</reference>
<feature type="compositionally biased region" description="Basic and acidic residues" evidence="6">
    <location>
        <begin position="610"/>
        <end position="619"/>
    </location>
</feature>
<dbReference type="Pfam" id="PF00350">
    <property type="entry name" value="Dynamin_N"/>
    <property type="match status" value="1"/>
</dbReference>
<organism evidence="8 9">
    <name type="scientific">Streptomyces prasinopilosus</name>
    <dbReference type="NCBI Taxonomy" id="67344"/>
    <lineage>
        <taxon>Bacteria</taxon>
        <taxon>Bacillati</taxon>
        <taxon>Actinomycetota</taxon>
        <taxon>Actinomycetes</taxon>
        <taxon>Kitasatosporales</taxon>
        <taxon>Streptomycetaceae</taxon>
        <taxon>Streptomyces</taxon>
    </lineage>
</organism>
<dbReference type="PRINTS" id="PR00195">
    <property type="entry name" value="DYNAMIN"/>
</dbReference>
<evidence type="ECO:0000256" key="4">
    <source>
        <dbReference type="ARBA" id="ARBA00023134"/>
    </source>
</evidence>
<dbReference type="GO" id="GO:0008053">
    <property type="term" value="P:mitochondrial fusion"/>
    <property type="evidence" value="ECO:0007669"/>
    <property type="project" value="TreeGrafter"/>
</dbReference>
<dbReference type="PANTHER" id="PTHR10465">
    <property type="entry name" value="TRANSMEMBRANE GTPASE FZO1"/>
    <property type="match status" value="1"/>
</dbReference>
<feature type="domain" description="AAA+ ATPase" evidence="7">
    <location>
        <begin position="56"/>
        <end position="236"/>
    </location>
</feature>
<dbReference type="GO" id="GO:0016020">
    <property type="term" value="C:membrane"/>
    <property type="evidence" value="ECO:0007669"/>
    <property type="project" value="UniProtKB-SubCell"/>
</dbReference>
<dbReference type="InterPro" id="IPR003593">
    <property type="entry name" value="AAA+_ATPase"/>
</dbReference>
<keyword evidence="5" id="KW-0472">Membrane</keyword>